<proteinExistence type="predicted"/>
<protein>
    <submittedName>
        <fullName evidence="1">Uncharacterized protein</fullName>
    </submittedName>
</protein>
<accession>A0A077QTM1</accession>
<name>A0A077QTM1_9BASI</name>
<dbReference type="EMBL" id="HG529571">
    <property type="protein sequence ID" value="CDI53215.1"/>
    <property type="molecule type" value="Genomic_DNA"/>
</dbReference>
<dbReference type="AlphaFoldDB" id="A0A077QTM1"/>
<evidence type="ECO:0000313" key="1">
    <source>
        <dbReference type="EMBL" id="CDI53215.1"/>
    </source>
</evidence>
<sequence length="123" mass="13924">MATPAVCFLLIEYFRPKHEELFLAWSDPKWALEEEVYLLVSEFAGRNLTAVPAQELEMALLHRVGLLHAVNLAIRQAICSSGPLDHWLHVASATYERKSTVRRVPNPLASLKPHFVLIPSRRG</sequence>
<reference evidence="1" key="1">
    <citation type="journal article" date="2014" name="Genome Biol. Evol.">
        <title>Gene Loss Rather Than Gene Gain Is Associated with a Host Jump from Monocots to Dicots in the Smut Fungus Melanopsichium pennsylvanicum.</title>
        <authorList>
            <person name="Sharma R."/>
            <person name="Mishra B."/>
            <person name="Runge F."/>
            <person name="Thines M."/>
        </authorList>
    </citation>
    <scope>NUCLEOTIDE SEQUENCE</scope>
    <source>
        <strain evidence="1">4</strain>
    </source>
</reference>
<organism evidence="1">
    <name type="scientific">Melanopsichium pennsylvanicum 4</name>
    <dbReference type="NCBI Taxonomy" id="1398559"/>
    <lineage>
        <taxon>Eukaryota</taxon>
        <taxon>Fungi</taxon>
        <taxon>Dikarya</taxon>
        <taxon>Basidiomycota</taxon>
        <taxon>Ustilaginomycotina</taxon>
        <taxon>Ustilaginomycetes</taxon>
        <taxon>Ustilaginales</taxon>
        <taxon>Ustilaginaceae</taxon>
        <taxon>Melanopsichium</taxon>
    </lineage>
</organism>